<proteinExistence type="predicted"/>
<comment type="caution">
    <text evidence="1">The sequence shown here is derived from an EMBL/GenBank/DDBJ whole genome shotgun (WGS) entry which is preliminary data.</text>
</comment>
<reference evidence="1 2" key="1">
    <citation type="submission" date="2019-06" db="EMBL/GenBank/DDBJ databases">
        <title>Evolution of Burkholderia multivorans in the lungs of Cystic Fibrosis patients.</title>
        <authorList>
            <person name="Moreira L.M."/>
        </authorList>
    </citation>
    <scope>NUCLEOTIDE SEQUENCE [LARGE SCALE GENOMIC DNA]</scope>
    <source>
        <strain evidence="1 2">VC13239</strain>
    </source>
</reference>
<gene>
    <name evidence="1" type="ORF">FEQ00_00780</name>
</gene>
<dbReference type="EMBL" id="VJSY01000004">
    <property type="protein sequence ID" value="MDR8752376.1"/>
    <property type="molecule type" value="Genomic_DNA"/>
</dbReference>
<dbReference type="Proteomes" id="UP001248067">
    <property type="component" value="Unassembled WGS sequence"/>
</dbReference>
<keyword evidence="2" id="KW-1185">Reference proteome</keyword>
<dbReference type="RefSeq" id="WP_105774356.1">
    <property type="nucleotide sequence ID" value="NZ_CADFDQ010000003.1"/>
</dbReference>
<evidence type="ECO:0000313" key="1">
    <source>
        <dbReference type="EMBL" id="MDR8752376.1"/>
    </source>
</evidence>
<evidence type="ECO:0000313" key="2">
    <source>
        <dbReference type="Proteomes" id="UP001248067"/>
    </source>
</evidence>
<organism evidence="1 2">
    <name type="scientific">Burkholderia pseudomultivorans</name>
    <dbReference type="NCBI Taxonomy" id="1207504"/>
    <lineage>
        <taxon>Bacteria</taxon>
        <taxon>Pseudomonadati</taxon>
        <taxon>Pseudomonadota</taxon>
        <taxon>Betaproteobacteria</taxon>
        <taxon>Burkholderiales</taxon>
        <taxon>Burkholderiaceae</taxon>
        <taxon>Burkholderia</taxon>
        <taxon>Burkholderia cepacia complex</taxon>
    </lineage>
</organism>
<accession>A0ABU2DXR0</accession>
<sequence length="149" mass="16147">MAKRTITHSDLIACFRAAAGSSKADWSPHRFLGNLVGALERDHEDVASALYDAAGLAQPDGAKHEGMRSTVLEASMYRIDESDLLDLAAKFEQASTLFDAIEDEIEPETRAYHLATIGLFLTSGAARGIKKMMLADDPRAGSDAEVRHD</sequence>
<protein>
    <submittedName>
        <fullName evidence="1">Uncharacterized protein</fullName>
    </submittedName>
</protein>
<name>A0ABU2DXR0_9BURK</name>